<dbReference type="Proteomes" id="UP000198324">
    <property type="component" value="Unassembled WGS sequence"/>
</dbReference>
<evidence type="ECO:0000256" key="2">
    <source>
        <dbReference type="ARBA" id="ARBA00004651"/>
    </source>
</evidence>
<organism evidence="15 16">
    <name type="scientific">Humidesulfovibrio mexicanus</name>
    <dbReference type="NCBI Taxonomy" id="147047"/>
    <lineage>
        <taxon>Bacteria</taxon>
        <taxon>Pseudomonadati</taxon>
        <taxon>Thermodesulfobacteriota</taxon>
        <taxon>Desulfovibrionia</taxon>
        <taxon>Desulfovibrionales</taxon>
        <taxon>Desulfovibrionaceae</taxon>
        <taxon>Humidesulfovibrio</taxon>
    </lineage>
</organism>
<evidence type="ECO:0000256" key="9">
    <source>
        <dbReference type="ARBA" id="ARBA00022833"/>
    </source>
</evidence>
<dbReference type="GO" id="GO:0046872">
    <property type="term" value="F:metal ion binding"/>
    <property type="evidence" value="ECO:0007669"/>
    <property type="project" value="UniProtKB-KW"/>
</dbReference>
<dbReference type="InterPro" id="IPR008915">
    <property type="entry name" value="Peptidase_M50"/>
</dbReference>
<keyword evidence="10 13" id="KW-1133">Transmembrane helix</keyword>
<dbReference type="OrthoDB" id="9800627at2"/>
<name>A0A239AK62_9BACT</name>
<dbReference type="CDD" id="cd06158">
    <property type="entry name" value="S2P-M50_like_1"/>
    <property type="match status" value="1"/>
</dbReference>
<sequence>MSDLAQYLRELTVLLVPLLFTITCHEAAHGLVAGWLGDPTAKLAGRVTLNPVRHLDPFGTLIMVVPPHIGWARPVPVDARHFKNPRTGMLLVALAGPGANLLVALLCAALFHALVSVPISDPEGLGVRMLVPLLTMAQAGVYVSLLIGAFNLLPIPPLDGSNIVARLLPERLAWRYLDMGRYGILFIIGLMLLGNFAGISLFGTLLFPVVGAAASLMGMGNPF</sequence>
<evidence type="ECO:0000256" key="13">
    <source>
        <dbReference type="SAM" id="Phobius"/>
    </source>
</evidence>
<evidence type="ECO:0000256" key="5">
    <source>
        <dbReference type="ARBA" id="ARBA00022670"/>
    </source>
</evidence>
<dbReference type="RefSeq" id="WP_089274282.1">
    <property type="nucleotide sequence ID" value="NZ_FZOC01000004.1"/>
</dbReference>
<evidence type="ECO:0000256" key="11">
    <source>
        <dbReference type="ARBA" id="ARBA00023049"/>
    </source>
</evidence>
<keyword evidence="8" id="KW-0378">Hydrolase</keyword>
<evidence type="ECO:0000256" key="1">
    <source>
        <dbReference type="ARBA" id="ARBA00001947"/>
    </source>
</evidence>
<keyword evidence="7" id="KW-0479">Metal-binding</keyword>
<evidence type="ECO:0000256" key="8">
    <source>
        <dbReference type="ARBA" id="ARBA00022801"/>
    </source>
</evidence>
<feature type="domain" description="Peptidase M50" evidence="14">
    <location>
        <begin position="135"/>
        <end position="171"/>
    </location>
</feature>
<keyword evidence="12 13" id="KW-0472">Membrane</keyword>
<proteinExistence type="inferred from homology"/>
<comment type="cofactor">
    <cofactor evidence="1">
        <name>Zn(2+)</name>
        <dbReference type="ChEBI" id="CHEBI:29105"/>
    </cofactor>
</comment>
<dbReference type="InterPro" id="IPR052348">
    <property type="entry name" value="Metallopeptidase_M50B"/>
</dbReference>
<evidence type="ECO:0000259" key="14">
    <source>
        <dbReference type="Pfam" id="PF02163"/>
    </source>
</evidence>
<dbReference type="AlphaFoldDB" id="A0A239AK62"/>
<feature type="transmembrane region" description="Helical" evidence="13">
    <location>
        <begin position="133"/>
        <end position="153"/>
    </location>
</feature>
<keyword evidence="11" id="KW-0482">Metalloprotease</keyword>
<dbReference type="InterPro" id="IPR044537">
    <property type="entry name" value="Rip2-like"/>
</dbReference>
<dbReference type="GO" id="GO:0008237">
    <property type="term" value="F:metallopeptidase activity"/>
    <property type="evidence" value="ECO:0007669"/>
    <property type="project" value="UniProtKB-KW"/>
</dbReference>
<comment type="subcellular location">
    <subcellularLocation>
        <location evidence="2">Cell membrane</location>
        <topology evidence="2">Multi-pass membrane protein</topology>
    </subcellularLocation>
</comment>
<evidence type="ECO:0000313" key="16">
    <source>
        <dbReference type="Proteomes" id="UP000198324"/>
    </source>
</evidence>
<keyword evidence="6 13" id="KW-0812">Transmembrane</keyword>
<accession>A0A239AK62</accession>
<keyword evidence="16" id="KW-1185">Reference proteome</keyword>
<comment type="similarity">
    <text evidence="3">Belongs to the peptidase M50B family.</text>
</comment>
<evidence type="ECO:0000256" key="3">
    <source>
        <dbReference type="ARBA" id="ARBA00007931"/>
    </source>
</evidence>
<protein>
    <submittedName>
        <fullName evidence="15">Zn-dependent protease (Includes SpoIVFB)</fullName>
    </submittedName>
</protein>
<dbReference type="Pfam" id="PF02163">
    <property type="entry name" value="Peptidase_M50"/>
    <property type="match status" value="1"/>
</dbReference>
<keyword evidence="4" id="KW-1003">Cell membrane</keyword>
<dbReference type="GO" id="GO:0006508">
    <property type="term" value="P:proteolysis"/>
    <property type="evidence" value="ECO:0007669"/>
    <property type="project" value="UniProtKB-KW"/>
</dbReference>
<reference evidence="15 16" key="1">
    <citation type="submission" date="2017-06" db="EMBL/GenBank/DDBJ databases">
        <authorList>
            <person name="Kim H.J."/>
            <person name="Triplett B.A."/>
        </authorList>
    </citation>
    <scope>NUCLEOTIDE SEQUENCE [LARGE SCALE GENOMIC DNA]</scope>
    <source>
        <strain evidence="15 16">DSM 13116</strain>
    </source>
</reference>
<evidence type="ECO:0000256" key="10">
    <source>
        <dbReference type="ARBA" id="ARBA00022989"/>
    </source>
</evidence>
<gene>
    <name evidence="15" type="ORF">SAMN04488503_2050</name>
</gene>
<evidence type="ECO:0000256" key="4">
    <source>
        <dbReference type="ARBA" id="ARBA00022475"/>
    </source>
</evidence>
<evidence type="ECO:0000256" key="12">
    <source>
        <dbReference type="ARBA" id="ARBA00023136"/>
    </source>
</evidence>
<dbReference type="PANTHER" id="PTHR35864:SF1">
    <property type="entry name" value="ZINC METALLOPROTEASE YWHC-RELATED"/>
    <property type="match status" value="1"/>
</dbReference>
<evidence type="ECO:0000256" key="6">
    <source>
        <dbReference type="ARBA" id="ARBA00022692"/>
    </source>
</evidence>
<evidence type="ECO:0000313" key="15">
    <source>
        <dbReference type="EMBL" id="SNR96066.1"/>
    </source>
</evidence>
<dbReference type="PANTHER" id="PTHR35864">
    <property type="entry name" value="ZINC METALLOPROTEASE MJ0611-RELATED"/>
    <property type="match status" value="1"/>
</dbReference>
<keyword evidence="9" id="KW-0862">Zinc</keyword>
<dbReference type="GO" id="GO:0005886">
    <property type="term" value="C:plasma membrane"/>
    <property type="evidence" value="ECO:0007669"/>
    <property type="project" value="UniProtKB-SubCell"/>
</dbReference>
<evidence type="ECO:0000256" key="7">
    <source>
        <dbReference type="ARBA" id="ARBA00022723"/>
    </source>
</evidence>
<dbReference type="EMBL" id="FZOC01000004">
    <property type="protein sequence ID" value="SNR96066.1"/>
    <property type="molecule type" value="Genomic_DNA"/>
</dbReference>
<keyword evidence="5 15" id="KW-0645">Protease</keyword>
<feature type="transmembrane region" description="Helical" evidence="13">
    <location>
        <begin position="90"/>
        <end position="113"/>
    </location>
</feature>